<gene>
    <name evidence="5" type="ORF">UFOPK2658_02022</name>
    <name evidence="6" type="ORF">UFOPK2880_01396</name>
    <name evidence="7" type="ORF">UFOPK3494_01364</name>
    <name evidence="8" type="ORF">UFOPK4134_00875</name>
</gene>
<dbReference type="Gene3D" id="3.40.640.10">
    <property type="entry name" value="Type I PLP-dependent aspartate aminotransferase-like (Major domain)"/>
    <property type="match status" value="1"/>
</dbReference>
<dbReference type="EMBL" id="CAFBMF010000108">
    <property type="protein sequence ID" value="CAB4908509.1"/>
    <property type="molecule type" value="Genomic_DNA"/>
</dbReference>
<sequence>MTDQNVSRSARTVAVTAGRPQNENDPLNASIVLASNFQSSGDYARTHGTSTWAALETAVGELESGQCLSFATGMAAASAILFALNPSVVVLPTVSYLGVRALLGDMQEHGHVRIVSVDIVETNAVTQAMNEAVAQVGAERVVLWIETPTNPTLDEAELEILCRAANASNVKTVVDSTFASPIGQQPLKIGASVVMHSGTKFIGGHSDLMIGLALTHQPEIFEKLSRARVVQGATPGALEAFLALRGLRTLPLRYEAASKNADEICRRLQAHSAIEWAKNVGPMLSYIVKGGAQAADKVCASASMIITATSLGGVETTMERRQKYAGDAHVNPGLIRMSVGIEDVEDIWSDLEKALAS</sequence>
<evidence type="ECO:0000256" key="1">
    <source>
        <dbReference type="ARBA" id="ARBA00001933"/>
    </source>
</evidence>
<dbReference type="GO" id="GO:0019346">
    <property type="term" value="P:transsulfuration"/>
    <property type="evidence" value="ECO:0007669"/>
    <property type="project" value="InterPro"/>
</dbReference>
<dbReference type="PANTHER" id="PTHR11808:SF15">
    <property type="entry name" value="CYSTATHIONINE GAMMA-LYASE"/>
    <property type="match status" value="1"/>
</dbReference>
<name>A0A6J6W5T5_9ZZZZ</name>
<evidence type="ECO:0000313" key="5">
    <source>
        <dbReference type="EMBL" id="CAB4736496.1"/>
    </source>
</evidence>
<evidence type="ECO:0000256" key="4">
    <source>
        <dbReference type="SAM" id="MobiDB-lite"/>
    </source>
</evidence>
<reference evidence="6" key="1">
    <citation type="submission" date="2020-05" db="EMBL/GenBank/DDBJ databases">
        <authorList>
            <person name="Chiriac C."/>
            <person name="Salcher M."/>
            <person name="Ghai R."/>
            <person name="Kavagutti S V."/>
        </authorList>
    </citation>
    <scope>NUCLEOTIDE SEQUENCE</scope>
</reference>
<dbReference type="AlphaFoldDB" id="A0A6J6W5T5"/>
<proteinExistence type="inferred from homology"/>
<comment type="cofactor">
    <cofactor evidence="1">
        <name>pyridoxal 5'-phosphate</name>
        <dbReference type="ChEBI" id="CHEBI:597326"/>
    </cofactor>
</comment>
<evidence type="ECO:0000256" key="3">
    <source>
        <dbReference type="ARBA" id="ARBA00022898"/>
    </source>
</evidence>
<dbReference type="GO" id="GO:0030170">
    <property type="term" value="F:pyridoxal phosphate binding"/>
    <property type="evidence" value="ECO:0007669"/>
    <property type="project" value="InterPro"/>
</dbReference>
<evidence type="ECO:0000313" key="6">
    <source>
        <dbReference type="EMBL" id="CAB4780261.1"/>
    </source>
</evidence>
<feature type="compositionally biased region" description="Polar residues" evidence="4">
    <location>
        <begin position="1"/>
        <end position="10"/>
    </location>
</feature>
<comment type="similarity">
    <text evidence="2">Belongs to the trans-sulfuration enzymes family.</text>
</comment>
<dbReference type="Pfam" id="PF01053">
    <property type="entry name" value="Cys_Met_Meta_PP"/>
    <property type="match status" value="1"/>
</dbReference>
<dbReference type="EMBL" id="CAEZYH010000170">
    <property type="protein sequence ID" value="CAB4736496.1"/>
    <property type="molecule type" value="Genomic_DNA"/>
</dbReference>
<dbReference type="EMBL" id="CAFBPS010000056">
    <property type="protein sequence ID" value="CAB5029955.1"/>
    <property type="molecule type" value="Genomic_DNA"/>
</dbReference>
<dbReference type="Gene3D" id="3.90.1150.10">
    <property type="entry name" value="Aspartate Aminotransferase, domain 1"/>
    <property type="match status" value="1"/>
</dbReference>
<evidence type="ECO:0000313" key="8">
    <source>
        <dbReference type="EMBL" id="CAB5029955.1"/>
    </source>
</evidence>
<dbReference type="GO" id="GO:0004123">
    <property type="term" value="F:cystathionine gamma-lyase activity"/>
    <property type="evidence" value="ECO:0007669"/>
    <property type="project" value="TreeGrafter"/>
</dbReference>
<dbReference type="InterPro" id="IPR015422">
    <property type="entry name" value="PyrdxlP-dep_Trfase_small"/>
</dbReference>
<evidence type="ECO:0000256" key="2">
    <source>
        <dbReference type="ARBA" id="ARBA00009077"/>
    </source>
</evidence>
<protein>
    <submittedName>
        <fullName evidence="6">Unannotated protein</fullName>
    </submittedName>
</protein>
<dbReference type="GO" id="GO:0019343">
    <property type="term" value="P:cysteine biosynthetic process via cystathionine"/>
    <property type="evidence" value="ECO:0007669"/>
    <property type="project" value="TreeGrafter"/>
</dbReference>
<dbReference type="PANTHER" id="PTHR11808">
    <property type="entry name" value="TRANS-SULFURATION ENZYME FAMILY MEMBER"/>
    <property type="match status" value="1"/>
</dbReference>
<dbReference type="PIRSF" id="PIRSF001434">
    <property type="entry name" value="CGS"/>
    <property type="match status" value="1"/>
</dbReference>
<accession>A0A6J6W5T5</accession>
<dbReference type="InterPro" id="IPR015421">
    <property type="entry name" value="PyrdxlP-dep_Trfase_major"/>
</dbReference>
<organism evidence="6">
    <name type="scientific">freshwater metagenome</name>
    <dbReference type="NCBI Taxonomy" id="449393"/>
    <lineage>
        <taxon>unclassified sequences</taxon>
        <taxon>metagenomes</taxon>
        <taxon>ecological metagenomes</taxon>
    </lineage>
</organism>
<dbReference type="InterPro" id="IPR015424">
    <property type="entry name" value="PyrdxlP-dep_Trfase"/>
</dbReference>
<feature type="region of interest" description="Disordered" evidence="4">
    <location>
        <begin position="1"/>
        <end position="22"/>
    </location>
</feature>
<dbReference type="InterPro" id="IPR000277">
    <property type="entry name" value="Cys/Met-Metab_PyrdxlP-dep_enz"/>
</dbReference>
<dbReference type="SUPFAM" id="SSF53383">
    <property type="entry name" value="PLP-dependent transferases"/>
    <property type="match status" value="1"/>
</dbReference>
<dbReference type="EMBL" id="CAEZZP010000103">
    <property type="protein sequence ID" value="CAB4780261.1"/>
    <property type="molecule type" value="Genomic_DNA"/>
</dbReference>
<evidence type="ECO:0000313" key="7">
    <source>
        <dbReference type="EMBL" id="CAB4908509.1"/>
    </source>
</evidence>
<dbReference type="GO" id="GO:0005737">
    <property type="term" value="C:cytoplasm"/>
    <property type="evidence" value="ECO:0007669"/>
    <property type="project" value="TreeGrafter"/>
</dbReference>
<keyword evidence="3" id="KW-0663">Pyridoxal phosphate</keyword>
<dbReference type="GO" id="GO:0003962">
    <property type="term" value="F:cystathionine gamma-synthase activity"/>
    <property type="evidence" value="ECO:0007669"/>
    <property type="project" value="TreeGrafter"/>
</dbReference>